<dbReference type="AlphaFoldDB" id="A0A0C7PST1"/>
<dbReference type="Proteomes" id="UP000049127">
    <property type="component" value="Unassembled WGS sequence"/>
</dbReference>
<reference evidence="1 2" key="1">
    <citation type="submission" date="2015-01" db="EMBL/GenBank/DDBJ databases">
        <authorList>
            <person name="Aslett A.Martin."/>
            <person name="De Silva Nishadi"/>
        </authorList>
    </citation>
    <scope>NUCLEOTIDE SEQUENCE [LARGE SCALE GENOMIC DNA]</scope>
    <source>
        <strain evidence="1 2">R28058</strain>
    </source>
</reference>
<dbReference type="EMBL" id="CEKZ01000003">
    <property type="protein sequence ID" value="CEQ03612.1"/>
    <property type="molecule type" value="Genomic_DNA"/>
</dbReference>
<evidence type="ECO:0000313" key="1">
    <source>
        <dbReference type="EMBL" id="CEQ03612.1"/>
    </source>
</evidence>
<proteinExistence type="predicted"/>
<sequence length="32" mass="3413">MTIILGTLIIAPFMLAAGAGLLEEQLKTINKQ</sequence>
<accession>A0A0C7PST1</accession>
<protein>
    <submittedName>
        <fullName evidence="1">Uncharacterized protein</fullName>
    </submittedName>
</protein>
<organism evidence="1 2">
    <name type="scientific">Paraclostridium sordellii</name>
    <name type="common">Clostridium sordellii</name>
    <dbReference type="NCBI Taxonomy" id="1505"/>
    <lineage>
        <taxon>Bacteria</taxon>
        <taxon>Bacillati</taxon>
        <taxon>Bacillota</taxon>
        <taxon>Clostridia</taxon>
        <taxon>Peptostreptococcales</taxon>
        <taxon>Peptostreptococcaceae</taxon>
        <taxon>Paraclostridium</taxon>
    </lineage>
</organism>
<evidence type="ECO:0000313" key="2">
    <source>
        <dbReference type="Proteomes" id="UP000049127"/>
    </source>
</evidence>
<gene>
    <name evidence="1" type="ORF">R28058_13451</name>
</gene>
<name>A0A0C7PST1_PARSO</name>